<accession>A0ABR7EIX8</accession>
<dbReference type="RefSeq" id="WP_186858539.1">
    <property type="nucleotide sequence ID" value="NZ_JACOON010000006.1"/>
</dbReference>
<evidence type="ECO:0000259" key="1">
    <source>
        <dbReference type="Pfam" id="PF01208"/>
    </source>
</evidence>
<dbReference type="Pfam" id="PF01208">
    <property type="entry name" value="URO-D"/>
    <property type="match status" value="1"/>
</dbReference>
<protein>
    <recommendedName>
        <fullName evidence="1">Uroporphyrinogen decarboxylase (URO-D) domain-containing protein</fullName>
    </recommendedName>
</protein>
<comment type="caution">
    <text evidence="2">The sequence shown here is derived from an EMBL/GenBank/DDBJ whole genome shotgun (WGS) entry which is preliminary data.</text>
</comment>
<gene>
    <name evidence="2" type="ORF">H8S18_12185</name>
</gene>
<dbReference type="EMBL" id="JACOON010000006">
    <property type="protein sequence ID" value="MBC5649099.1"/>
    <property type="molecule type" value="Genomic_DNA"/>
</dbReference>
<dbReference type="SUPFAM" id="SSF51726">
    <property type="entry name" value="UROD/MetE-like"/>
    <property type="match status" value="1"/>
</dbReference>
<keyword evidence="3" id="KW-1185">Reference proteome</keyword>
<dbReference type="Gene3D" id="3.20.20.210">
    <property type="match status" value="1"/>
</dbReference>
<evidence type="ECO:0000313" key="2">
    <source>
        <dbReference type="EMBL" id="MBC5649099.1"/>
    </source>
</evidence>
<dbReference type="Proteomes" id="UP000606889">
    <property type="component" value="Unassembled WGS sequence"/>
</dbReference>
<name>A0ABR7EIX8_9FIRM</name>
<sequence>MIELKKKYEALNRRKLEKIEEAYRFENRQAPYMIYDTNYWLFGEQQNSIPEDYCGDDPDVMMQYQLKQINQHYNTREFDEDIYYGFLMPWFGTGVLASGFGTAVEMLYKMDPAVNMSEIRNPEEIDALAMPDPYRSGLMPRVLRQIDYFRENCDLPIGVTDCQGPLTTALSVIGYENYMYWMYDYPEKIHQLMDMCTTALIDWIKIQKKHMGVKPDEASFIIGARMPQGKGGVWIADDDSVIMPGDLFAEFVKPYNERVLLEFGGGGIHYCGCSNQNTQNYMNTKGLNCLHNFHLDDFEHAKEVRRACLENGKVYCLCDFTPRTENIEAYYDTVYGSIEQKGMIVVSYIAPAIELVRGKYEARERNKEDLAKFVCSVIEEKRKLYF</sequence>
<dbReference type="PANTHER" id="PTHR47099:SF1">
    <property type="entry name" value="METHYLCOBAMIDE:COM METHYLTRANSFERASE MTBA"/>
    <property type="match status" value="1"/>
</dbReference>
<proteinExistence type="predicted"/>
<dbReference type="InterPro" id="IPR052024">
    <property type="entry name" value="Methanogen_methyltrans"/>
</dbReference>
<organism evidence="2 3">
    <name type="scientific">Christensenella tenuis</name>
    <dbReference type="NCBI Taxonomy" id="2763033"/>
    <lineage>
        <taxon>Bacteria</taxon>
        <taxon>Bacillati</taxon>
        <taxon>Bacillota</taxon>
        <taxon>Clostridia</taxon>
        <taxon>Christensenellales</taxon>
        <taxon>Christensenellaceae</taxon>
        <taxon>Christensenella</taxon>
    </lineage>
</organism>
<reference evidence="2 3" key="1">
    <citation type="submission" date="2020-08" db="EMBL/GenBank/DDBJ databases">
        <title>Genome public.</title>
        <authorList>
            <person name="Liu C."/>
            <person name="Sun Q."/>
        </authorList>
    </citation>
    <scope>NUCLEOTIDE SEQUENCE [LARGE SCALE GENOMIC DNA]</scope>
    <source>
        <strain evidence="2 3">NSJ-35</strain>
    </source>
</reference>
<dbReference type="InterPro" id="IPR000257">
    <property type="entry name" value="Uroporphyrinogen_deCOase"/>
</dbReference>
<evidence type="ECO:0000313" key="3">
    <source>
        <dbReference type="Proteomes" id="UP000606889"/>
    </source>
</evidence>
<dbReference type="InterPro" id="IPR038071">
    <property type="entry name" value="UROD/MetE-like_sf"/>
</dbReference>
<feature type="domain" description="Uroporphyrinogen decarboxylase (URO-D)" evidence="1">
    <location>
        <begin position="94"/>
        <end position="208"/>
    </location>
</feature>
<dbReference type="PANTHER" id="PTHR47099">
    <property type="entry name" value="METHYLCOBAMIDE:COM METHYLTRANSFERASE MTBA"/>
    <property type="match status" value="1"/>
</dbReference>